<accession>A0A7Y5ZZV6</accession>
<sequence length="104" mass="11023">MELHVELVGFVASVLSLVLWWPQAVRVWRLRHDGSGLGGVSISTQALLLANAGLWAVYAVLTGSFWVGAPGLVNAPLALTTIVLVRRSRVPADDDRAPAVPTGV</sequence>
<protein>
    <submittedName>
        <fullName evidence="2">PQ-loop repeat-containing protein</fullName>
    </submittedName>
</protein>
<feature type="transmembrane region" description="Helical" evidence="1">
    <location>
        <begin position="64"/>
        <end position="85"/>
    </location>
</feature>
<evidence type="ECO:0000313" key="3">
    <source>
        <dbReference type="Proteomes" id="UP000565724"/>
    </source>
</evidence>
<keyword evidence="1" id="KW-0472">Membrane</keyword>
<proteinExistence type="predicted"/>
<keyword evidence="1" id="KW-0812">Transmembrane</keyword>
<keyword evidence="1" id="KW-1133">Transmembrane helix</keyword>
<evidence type="ECO:0000256" key="1">
    <source>
        <dbReference type="SAM" id="Phobius"/>
    </source>
</evidence>
<feature type="transmembrane region" description="Helical" evidence="1">
    <location>
        <begin position="37"/>
        <end position="58"/>
    </location>
</feature>
<reference evidence="2 3" key="1">
    <citation type="submission" date="2020-05" db="EMBL/GenBank/DDBJ databases">
        <title>Genome Sequencing of Type Strains.</title>
        <authorList>
            <person name="Lemaire J.F."/>
            <person name="Inderbitzin P."/>
            <person name="Gregorio O.A."/>
            <person name="Collins S.B."/>
            <person name="Wespe N."/>
            <person name="Knight-Connoni V."/>
        </authorList>
    </citation>
    <scope>NUCLEOTIDE SEQUENCE [LARGE SCALE GENOMIC DNA]</scope>
    <source>
        <strain evidence="2 3">ATCC 25174</strain>
    </source>
</reference>
<name>A0A7Y5ZZV6_9CELL</name>
<evidence type="ECO:0000313" key="2">
    <source>
        <dbReference type="EMBL" id="NUU16578.1"/>
    </source>
</evidence>
<dbReference type="EMBL" id="JABMCI010000052">
    <property type="protein sequence ID" value="NUU16578.1"/>
    <property type="molecule type" value="Genomic_DNA"/>
</dbReference>
<gene>
    <name evidence="2" type="ORF">HP550_04870</name>
</gene>
<dbReference type="Proteomes" id="UP000565724">
    <property type="component" value="Unassembled WGS sequence"/>
</dbReference>
<dbReference type="RefSeq" id="WP_175346462.1">
    <property type="nucleotide sequence ID" value="NZ_JABMCI010000052.1"/>
</dbReference>
<dbReference type="AlphaFoldDB" id="A0A7Y5ZZV6"/>
<comment type="caution">
    <text evidence="2">The sequence shown here is derived from an EMBL/GenBank/DDBJ whole genome shotgun (WGS) entry which is preliminary data.</text>
</comment>
<feature type="transmembrane region" description="Helical" evidence="1">
    <location>
        <begin position="6"/>
        <end position="25"/>
    </location>
</feature>
<keyword evidence="3" id="KW-1185">Reference proteome</keyword>
<dbReference type="Gene3D" id="1.20.1280.290">
    <property type="match status" value="1"/>
</dbReference>
<organism evidence="2 3">
    <name type="scientific">Cellulomonas humilata</name>
    <dbReference type="NCBI Taxonomy" id="144055"/>
    <lineage>
        <taxon>Bacteria</taxon>
        <taxon>Bacillati</taxon>
        <taxon>Actinomycetota</taxon>
        <taxon>Actinomycetes</taxon>
        <taxon>Micrococcales</taxon>
        <taxon>Cellulomonadaceae</taxon>
        <taxon>Cellulomonas</taxon>
    </lineage>
</organism>